<dbReference type="GO" id="GO:0140326">
    <property type="term" value="F:ATPase-coupled intramembrane lipid transporter activity"/>
    <property type="evidence" value="ECO:0007669"/>
    <property type="project" value="UniProtKB-EC"/>
</dbReference>
<evidence type="ECO:0000259" key="18">
    <source>
        <dbReference type="Pfam" id="PF16209"/>
    </source>
</evidence>
<evidence type="ECO:0000259" key="19">
    <source>
        <dbReference type="Pfam" id="PF16212"/>
    </source>
</evidence>
<comment type="cofactor">
    <cofactor evidence="15">
        <name>Mg(2+)</name>
        <dbReference type="ChEBI" id="CHEBI:18420"/>
    </cofactor>
</comment>
<dbReference type="FunFam" id="3.40.1110.10:FF:000087">
    <property type="entry name" value="Phospholipid-transporting ATPase"/>
    <property type="match status" value="1"/>
</dbReference>
<feature type="transmembrane region" description="Helical" evidence="16">
    <location>
        <begin position="1017"/>
        <end position="1039"/>
    </location>
</feature>
<evidence type="ECO:0000256" key="1">
    <source>
        <dbReference type="ARBA" id="ARBA00004141"/>
    </source>
</evidence>
<keyword evidence="7 14" id="KW-0067">ATP-binding</keyword>
<feature type="transmembrane region" description="Helical" evidence="16">
    <location>
        <begin position="1051"/>
        <end position="1071"/>
    </location>
</feature>
<keyword evidence="6 14" id="KW-0547">Nucleotide-binding</keyword>
<keyword evidence="10 16" id="KW-1133">Transmembrane helix</keyword>
<evidence type="ECO:0000256" key="16">
    <source>
        <dbReference type="RuleBase" id="RU362033"/>
    </source>
</evidence>
<dbReference type="SUPFAM" id="SSF56784">
    <property type="entry name" value="HAD-like"/>
    <property type="match status" value="1"/>
</dbReference>
<feature type="binding site" evidence="14">
    <location>
        <position position="603"/>
    </location>
    <ligand>
        <name>ATP</name>
        <dbReference type="ChEBI" id="CHEBI:30616"/>
    </ligand>
</feature>
<feature type="domain" description="P-type ATPase C-terminal" evidence="19">
    <location>
        <begin position="900"/>
        <end position="1151"/>
    </location>
</feature>
<feature type="binding site" evidence="14">
    <location>
        <position position="660"/>
    </location>
    <ligand>
        <name>ATP</name>
        <dbReference type="ChEBI" id="CHEBI:30616"/>
    </ligand>
</feature>
<dbReference type="NCBIfam" id="TIGR01494">
    <property type="entry name" value="ATPase_P-type"/>
    <property type="match status" value="1"/>
</dbReference>
<dbReference type="SFLD" id="SFLDS00003">
    <property type="entry name" value="Haloacid_Dehalogenase"/>
    <property type="match status" value="1"/>
</dbReference>
<evidence type="ECO:0000256" key="14">
    <source>
        <dbReference type="PIRSR" id="PIRSR606539-2"/>
    </source>
</evidence>
<feature type="binding site" evidence="14">
    <location>
        <position position="855"/>
    </location>
    <ligand>
        <name>ATP</name>
        <dbReference type="ChEBI" id="CHEBI:30616"/>
    </ligand>
</feature>
<evidence type="ECO:0000256" key="6">
    <source>
        <dbReference type="ARBA" id="ARBA00022741"/>
    </source>
</evidence>
<dbReference type="NCBIfam" id="TIGR01652">
    <property type="entry name" value="ATPase-Plipid"/>
    <property type="match status" value="1"/>
</dbReference>
<feature type="binding site" evidence="14">
    <location>
        <position position="441"/>
    </location>
    <ligand>
        <name>ATP</name>
        <dbReference type="ChEBI" id="CHEBI:30616"/>
    </ligand>
</feature>
<dbReference type="SUPFAM" id="SSF81665">
    <property type="entry name" value="Calcium ATPase, transmembrane domain M"/>
    <property type="match status" value="1"/>
</dbReference>
<feature type="binding site" evidence="14">
    <location>
        <position position="549"/>
    </location>
    <ligand>
        <name>ATP</name>
        <dbReference type="ChEBI" id="CHEBI:30616"/>
    </ligand>
</feature>
<keyword evidence="4 16" id="KW-0812">Transmembrane</keyword>
<dbReference type="GO" id="GO:0005886">
    <property type="term" value="C:plasma membrane"/>
    <property type="evidence" value="ECO:0007669"/>
    <property type="project" value="TreeGrafter"/>
</dbReference>
<feature type="region of interest" description="Disordered" evidence="17">
    <location>
        <begin position="1262"/>
        <end position="1282"/>
    </location>
</feature>
<feature type="binding site" evidence="14">
    <location>
        <position position="741"/>
    </location>
    <ligand>
        <name>ATP</name>
        <dbReference type="ChEBI" id="CHEBI:30616"/>
    </ligand>
</feature>
<evidence type="ECO:0000256" key="10">
    <source>
        <dbReference type="ARBA" id="ARBA00022989"/>
    </source>
</evidence>
<dbReference type="GO" id="GO:0016887">
    <property type="term" value="F:ATP hydrolysis activity"/>
    <property type="evidence" value="ECO:0007669"/>
    <property type="project" value="InterPro"/>
</dbReference>
<feature type="transmembrane region" description="Helical" evidence="16">
    <location>
        <begin position="931"/>
        <end position="949"/>
    </location>
</feature>
<proteinExistence type="inferred from homology"/>
<accession>A0A7S0X5D1</accession>
<feature type="region of interest" description="Disordered" evidence="17">
    <location>
        <begin position="1166"/>
        <end position="1194"/>
    </location>
</feature>
<feature type="transmembrane region" description="Helical" evidence="16">
    <location>
        <begin position="1122"/>
        <end position="1142"/>
    </location>
</feature>
<feature type="binding site" evidence="15">
    <location>
        <position position="878"/>
    </location>
    <ligand>
        <name>Mg(2+)</name>
        <dbReference type="ChEBI" id="CHEBI:18420"/>
    </ligand>
</feature>
<comment type="similarity">
    <text evidence="2 16">Belongs to the cation transport ATPase (P-type) (TC 3.A.3) family. Type IV subfamily.</text>
</comment>
<protein>
    <recommendedName>
        <fullName evidence="16">Phospholipid-transporting ATPase</fullName>
        <ecNumber evidence="16">7.6.2.1</ecNumber>
    </recommendedName>
</protein>
<feature type="domain" description="P-type ATPase N-terminal" evidence="18">
    <location>
        <begin position="36"/>
        <end position="101"/>
    </location>
</feature>
<dbReference type="PRINTS" id="PR00119">
    <property type="entry name" value="CATATPASE"/>
</dbReference>
<dbReference type="InterPro" id="IPR018303">
    <property type="entry name" value="ATPase_P-typ_P_site"/>
</dbReference>
<feature type="transmembrane region" description="Helical" evidence="16">
    <location>
        <begin position="964"/>
        <end position="984"/>
    </location>
</feature>
<gene>
    <name evidence="20" type="ORF">MANT1106_LOCUS6569</name>
</gene>
<evidence type="ECO:0000256" key="2">
    <source>
        <dbReference type="ARBA" id="ARBA00008109"/>
    </source>
</evidence>
<evidence type="ECO:0000313" key="20">
    <source>
        <dbReference type="EMBL" id="CAD8703887.1"/>
    </source>
</evidence>
<dbReference type="InterPro" id="IPR023214">
    <property type="entry name" value="HAD_sf"/>
</dbReference>
<dbReference type="SUPFAM" id="SSF81653">
    <property type="entry name" value="Calcium ATPase, transduction domain A"/>
    <property type="match status" value="1"/>
</dbReference>
<evidence type="ECO:0000256" key="3">
    <source>
        <dbReference type="ARBA" id="ARBA00022553"/>
    </source>
</evidence>
<dbReference type="InterPro" id="IPR023298">
    <property type="entry name" value="ATPase_P-typ_TM_dom_sf"/>
</dbReference>
<feature type="binding site" evidence="15">
    <location>
        <position position="874"/>
    </location>
    <ligand>
        <name>Mg(2+)</name>
        <dbReference type="ChEBI" id="CHEBI:18420"/>
    </ligand>
</feature>
<evidence type="ECO:0000256" key="9">
    <source>
        <dbReference type="ARBA" id="ARBA00022967"/>
    </source>
</evidence>
<dbReference type="CDD" id="cd02073">
    <property type="entry name" value="P-type_ATPase_APLT_Dnf-like"/>
    <property type="match status" value="1"/>
</dbReference>
<dbReference type="Gene3D" id="3.40.50.1000">
    <property type="entry name" value="HAD superfamily/HAD-like"/>
    <property type="match status" value="1"/>
</dbReference>
<dbReference type="PANTHER" id="PTHR24092">
    <property type="entry name" value="PROBABLE PHOSPHOLIPID-TRANSPORTING ATPASE"/>
    <property type="match status" value="1"/>
</dbReference>
<dbReference type="FunFam" id="3.40.50.1000:FF:000014">
    <property type="entry name" value="Phospholipid-transporting ATPase"/>
    <property type="match status" value="1"/>
</dbReference>
<feature type="binding site" evidence="14">
    <location>
        <position position="440"/>
    </location>
    <ligand>
        <name>ATP</name>
        <dbReference type="ChEBI" id="CHEBI:30616"/>
    </ligand>
</feature>
<sequence length="1303" mass="143779">MAADPAAAAVPPARIKRHSSSFFSRRNAHPESRVVYVTTGTANLESKFKPNAISTGKYNPATFFPKGLYEQFRRVANMYFLSVAVISLFEAISPIKPYTIWSPLVLVVGLSMAKEAVEDYARHQQDHQQNISLTERFNGTSLVRCEWREVVSGDIVRVVRDQSFPCDVVLLSSSLEDAVCYVETKNLDGETNLKIKRGVEGIKNLGAGGAKTLQDMTSGTETYVECEHPNNSLYTFTGNIDVPRGVYDGVVKDGEFAGGASKKISLVPSNILLRGSSLRNTEWVLGIAIYTGHDTKVMMNSSAAPSKRSSIERGMDTIVFAMLMLLFLMGTVTACVCGLWVKNTSPKMWYLDTASADMVFDPTDTVTVGIVAFLTSYVLYGYLIPISLYVSLEFVKVIQATVFLNSDRQMYHAETDTPMRARTSNLNEELGMVHTVLSDKTGTLTCNSMEFFKCSIAGVSYGEGVTEIERSIAKRAGKPVPTGAAASTKAIEPGFNFVDVRLEGTKWMNLAEAEAARDFFRVLAVCHTVIPEGEPTPETICYQAESPDESAFVIAAKRFGFFFKRRTTSGVDVVEPVFGPGQGGEVTGKSEEVHYEVLNILEFNSTRKRMSAIVRTPEGTITLYCKGADSIIYERLEYGAQRFMESTQAHMDDFASSGLRTLCLAKRDLSDAEYAQWNEGYTAAAQSLEKRDEKIDAMAELIEKDLFLVGATAIEDKLQDGVPWCIEQMMRAGISVWVLTGDKQDTAINIGQACSLIRNDMDLHVVNINELVKQESDREITRQEFQDLGREAVRQQLIEGIKKCDTAEKKDVDMALVIDGRSLSFALEKELAHLFLSLGSGCTSVVCCRVSPLQKALVTSLVKDSGRITLAIGDGANDVGMIQAAHIGVGISGQEGMQAVMASDFAFAQFRFLERLLLVHGRYSYKRVSRMVTYFFYKNLAFGLTLFMYNLETSASGQVVYNDWLMSAFNIFMVSAPVVALGCLDQDVNQRSCLQFPHLYRQGQNNACFTVKVQLGWALNAVYVSCVTFYLVFYCIHGGEADNPDGHAFGLWEVGTSLYTAIVVAINLQMAQMINYWTWVQHVSIWGSILVWYLCNVLLSSTDPYLSTYSYRLFVPTVAPTAKYWMSTPLVVMAALLPDLLIRAFRRMYVPEDHFAVQEYERRARGAGKRRTGGSGSKGAEDQGVKSRSPMERDVEAGAGPALTVNAPPAKLEDFTGDDGGGNPYVVAPRRTSYKRESGMSKIPVEDLPGSLAHYEALQAEMASRGQNPSLSSSPSNVRSLAVHSSVLTALERSQKQLRPFRG</sequence>
<feature type="binding site" evidence="15">
    <location>
        <position position="441"/>
    </location>
    <ligand>
        <name>Mg(2+)</name>
        <dbReference type="ChEBI" id="CHEBI:18420"/>
    </ligand>
</feature>
<keyword evidence="5 15" id="KW-0479">Metal-binding</keyword>
<dbReference type="GO" id="GO:0005524">
    <property type="term" value="F:ATP binding"/>
    <property type="evidence" value="ECO:0007669"/>
    <property type="project" value="UniProtKB-UniRule"/>
</dbReference>
<dbReference type="SFLD" id="SFLDG00002">
    <property type="entry name" value="C1.7:_P-type_atpase_like"/>
    <property type="match status" value="1"/>
</dbReference>
<feature type="binding site" evidence="14">
    <location>
        <position position="877"/>
    </location>
    <ligand>
        <name>ATP</name>
        <dbReference type="ChEBI" id="CHEBI:30616"/>
    </ligand>
</feature>
<dbReference type="Pfam" id="PF13246">
    <property type="entry name" value="Cation_ATPase"/>
    <property type="match status" value="1"/>
</dbReference>
<dbReference type="InterPro" id="IPR023299">
    <property type="entry name" value="ATPase_P-typ_cyto_dom_N"/>
</dbReference>
<evidence type="ECO:0000256" key="5">
    <source>
        <dbReference type="ARBA" id="ARBA00022723"/>
    </source>
</evidence>
<dbReference type="PANTHER" id="PTHR24092:SF150">
    <property type="entry name" value="PHOSPHOLIPID-TRANSPORTING ATPASE"/>
    <property type="match status" value="1"/>
</dbReference>
<feature type="transmembrane region" description="Helical" evidence="16">
    <location>
        <begin position="317"/>
        <end position="341"/>
    </location>
</feature>
<dbReference type="InterPro" id="IPR006539">
    <property type="entry name" value="P-type_ATPase_IV"/>
</dbReference>
<dbReference type="InterPro" id="IPR032630">
    <property type="entry name" value="P_typ_ATPase_c"/>
</dbReference>
<feature type="compositionally biased region" description="Basic and acidic residues" evidence="17">
    <location>
        <begin position="1179"/>
        <end position="1194"/>
    </location>
</feature>
<dbReference type="InterPro" id="IPR036412">
    <property type="entry name" value="HAD-like_sf"/>
</dbReference>
<feature type="binding site" evidence="14">
    <location>
        <position position="439"/>
    </location>
    <ligand>
        <name>ATP</name>
        <dbReference type="ChEBI" id="CHEBI:30616"/>
    </ligand>
</feature>
<dbReference type="Gene3D" id="2.70.150.10">
    <property type="entry name" value="Calcium-transporting ATPase, cytoplasmic transduction domain A"/>
    <property type="match status" value="1"/>
</dbReference>
<evidence type="ECO:0000256" key="12">
    <source>
        <dbReference type="ARBA" id="ARBA00034036"/>
    </source>
</evidence>
<evidence type="ECO:0000256" key="4">
    <source>
        <dbReference type="ARBA" id="ARBA00022692"/>
    </source>
</evidence>
<name>A0A7S0X5D1_9CHLO</name>
<keyword evidence="11 16" id="KW-0472">Membrane</keyword>
<feature type="transmembrane region" description="Helical" evidence="16">
    <location>
        <begin position="366"/>
        <end position="390"/>
    </location>
</feature>
<feature type="binding site" evidence="14">
    <location>
        <position position="740"/>
    </location>
    <ligand>
        <name>ATP</name>
        <dbReference type="ChEBI" id="CHEBI:30616"/>
    </ligand>
</feature>
<organism evidence="20">
    <name type="scientific">Mantoniella antarctica</name>
    <dbReference type="NCBI Taxonomy" id="81844"/>
    <lineage>
        <taxon>Eukaryota</taxon>
        <taxon>Viridiplantae</taxon>
        <taxon>Chlorophyta</taxon>
        <taxon>Mamiellophyceae</taxon>
        <taxon>Mamiellales</taxon>
        <taxon>Mamiellaceae</taxon>
        <taxon>Mantoniella</taxon>
    </lineage>
</organism>
<dbReference type="GO" id="GO:0000287">
    <property type="term" value="F:magnesium ion binding"/>
    <property type="evidence" value="ECO:0007669"/>
    <property type="project" value="UniProtKB-UniRule"/>
</dbReference>
<dbReference type="PROSITE" id="PS00154">
    <property type="entry name" value="ATPASE_E1_E2"/>
    <property type="match status" value="1"/>
</dbReference>
<dbReference type="GO" id="GO:0045332">
    <property type="term" value="P:phospholipid translocation"/>
    <property type="evidence" value="ECO:0007669"/>
    <property type="project" value="TreeGrafter"/>
</dbReference>
<keyword evidence="3" id="KW-0597">Phosphoprotein</keyword>
<evidence type="ECO:0000256" key="15">
    <source>
        <dbReference type="PIRSR" id="PIRSR606539-3"/>
    </source>
</evidence>
<keyword evidence="9 16" id="KW-1278">Translocase</keyword>
<evidence type="ECO:0000256" key="13">
    <source>
        <dbReference type="PIRSR" id="PIRSR606539-1"/>
    </source>
</evidence>
<evidence type="ECO:0000256" key="8">
    <source>
        <dbReference type="ARBA" id="ARBA00022842"/>
    </source>
</evidence>
<reference evidence="20" key="1">
    <citation type="submission" date="2021-01" db="EMBL/GenBank/DDBJ databases">
        <authorList>
            <person name="Corre E."/>
            <person name="Pelletier E."/>
            <person name="Niang G."/>
            <person name="Scheremetjew M."/>
            <person name="Finn R."/>
            <person name="Kale V."/>
            <person name="Holt S."/>
            <person name="Cochrane G."/>
            <person name="Meng A."/>
            <person name="Brown T."/>
            <person name="Cohen L."/>
        </authorList>
    </citation>
    <scope>NUCLEOTIDE SEQUENCE</scope>
    <source>
        <strain evidence="20">SL-175</strain>
    </source>
</reference>
<feature type="binding site" evidence="14">
    <location>
        <position position="626"/>
    </location>
    <ligand>
        <name>ATP</name>
        <dbReference type="ChEBI" id="CHEBI:30616"/>
    </ligand>
</feature>
<evidence type="ECO:0000256" key="7">
    <source>
        <dbReference type="ARBA" id="ARBA00022840"/>
    </source>
</evidence>
<dbReference type="InterPro" id="IPR008250">
    <property type="entry name" value="ATPase_P-typ_transduc_dom_A_sf"/>
</dbReference>
<dbReference type="InterPro" id="IPR001757">
    <property type="entry name" value="P_typ_ATPase"/>
</dbReference>
<feature type="compositionally biased region" description="Low complexity" evidence="17">
    <location>
        <begin position="1264"/>
        <end position="1281"/>
    </location>
</feature>
<keyword evidence="8 15" id="KW-0460">Magnesium</keyword>
<feature type="transmembrane region" description="Helical" evidence="16">
    <location>
        <begin position="1083"/>
        <end position="1102"/>
    </location>
</feature>
<comment type="catalytic activity">
    <reaction evidence="12 16">
        <text>ATP + H2O + phospholipidSide 1 = ADP + phosphate + phospholipidSide 2.</text>
        <dbReference type="EC" id="7.6.2.1"/>
    </reaction>
</comment>
<comment type="subcellular location">
    <subcellularLocation>
        <location evidence="1 16">Membrane</location>
        <topology evidence="1 16">Multi-pass membrane protein</topology>
    </subcellularLocation>
</comment>
<dbReference type="EMBL" id="HBFC01011209">
    <property type="protein sequence ID" value="CAD8703887.1"/>
    <property type="molecule type" value="Transcribed_RNA"/>
</dbReference>
<feature type="binding site" evidence="14">
    <location>
        <position position="878"/>
    </location>
    <ligand>
        <name>ATP</name>
        <dbReference type="ChEBI" id="CHEBI:30616"/>
    </ligand>
</feature>
<dbReference type="SUPFAM" id="SSF81660">
    <property type="entry name" value="Metal cation-transporting ATPase, ATP-binding domain N"/>
    <property type="match status" value="1"/>
</dbReference>
<dbReference type="InterPro" id="IPR044492">
    <property type="entry name" value="P_typ_ATPase_HD_dom"/>
</dbReference>
<dbReference type="InterPro" id="IPR032631">
    <property type="entry name" value="P-type_ATPase_N"/>
</dbReference>
<feature type="active site" description="4-aspartylphosphate intermediate" evidence="13">
    <location>
        <position position="439"/>
    </location>
</feature>
<feature type="binding site" evidence="15">
    <location>
        <position position="439"/>
    </location>
    <ligand>
        <name>Mg(2+)</name>
        <dbReference type="ChEBI" id="CHEBI:18420"/>
    </ligand>
</feature>
<evidence type="ECO:0000256" key="17">
    <source>
        <dbReference type="SAM" id="MobiDB-lite"/>
    </source>
</evidence>
<dbReference type="Pfam" id="PF16212">
    <property type="entry name" value="PhoLip_ATPase_C"/>
    <property type="match status" value="1"/>
</dbReference>
<feature type="binding site" evidence="14">
    <location>
        <position position="849"/>
    </location>
    <ligand>
        <name>ATP</name>
        <dbReference type="ChEBI" id="CHEBI:30616"/>
    </ligand>
</feature>
<evidence type="ECO:0000256" key="11">
    <source>
        <dbReference type="ARBA" id="ARBA00023136"/>
    </source>
</evidence>
<dbReference type="SFLD" id="SFLDF00027">
    <property type="entry name" value="p-type_atpase"/>
    <property type="match status" value="1"/>
</dbReference>
<dbReference type="Pfam" id="PF16209">
    <property type="entry name" value="PhoLip_ATPase_N"/>
    <property type="match status" value="1"/>
</dbReference>
<feature type="binding site" evidence="14">
    <location>
        <position position="742"/>
    </location>
    <ligand>
        <name>ATP</name>
        <dbReference type="ChEBI" id="CHEBI:30616"/>
    </ligand>
</feature>
<dbReference type="Gene3D" id="3.40.1110.10">
    <property type="entry name" value="Calcium-transporting ATPase, cytoplasmic domain N"/>
    <property type="match status" value="1"/>
</dbReference>
<dbReference type="EC" id="7.6.2.1" evidence="16"/>